<dbReference type="OrthoDB" id="6088067at2"/>
<evidence type="ECO:0000256" key="1">
    <source>
        <dbReference type="SAM" id="SignalP"/>
    </source>
</evidence>
<sequence>MNTINCLAALLLCLASTALADDTRSVTEELVLSAQQECESFENGEFDVTNQAIRYEDLTGDGQPEEIVDASEFSCSSSASMWGGSGGTYLWVVSGEKQYEFLAHLWKVIEIGGQKVLVLAVHSSECSDTVGPCYRALIWNDGEFRTTR</sequence>
<feature type="chain" id="PRO_5018029136" evidence="1">
    <location>
        <begin position="21"/>
        <end position="148"/>
    </location>
</feature>
<dbReference type="AlphaFoldDB" id="A0A3M0AAH5"/>
<keyword evidence="3" id="KW-1185">Reference proteome</keyword>
<proteinExistence type="predicted"/>
<dbReference type="Proteomes" id="UP000267187">
    <property type="component" value="Unassembled WGS sequence"/>
</dbReference>
<dbReference type="EMBL" id="REFJ01000002">
    <property type="protein sequence ID" value="RMA81214.1"/>
    <property type="molecule type" value="Genomic_DNA"/>
</dbReference>
<evidence type="ECO:0000313" key="2">
    <source>
        <dbReference type="EMBL" id="RMA81214.1"/>
    </source>
</evidence>
<dbReference type="RefSeq" id="WP_121876364.1">
    <property type="nucleotide sequence ID" value="NZ_REFJ01000002.1"/>
</dbReference>
<evidence type="ECO:0000313" key="3">
    <source>
        <dbReference type="Proteomes" id="UP000267187"/>
    </source>
</evidence>
<name>A0A3M0AAH5_9GAMM</name>
<feature type="signal peptide" evidence="1">
    <location>
        <begin position="1"/>
        <end position="20"/>
    </location>
</feature>
<reference evidence="2 3" key="1">
    <citation type="submission" date="2018-10" db="EMBL/GenBank/DDBJ databases">
        <title>Genomic Encyclopedia of Type Strains, Phase IV (KMG-IV): sequencing the most valuable type-strain genomes for metagenomic binning, comparative biology and taxonomic classification.</title>
        <authorList>
            <person name="Goeker M."/>
        </authorList>
    </citation>
    <scope>NUCLEOTIDE SEQUENCE [LARGE SCALE GENOMIC DNA]</scope>
    <source>
        <strain evidence="2 3">DSM 25080</strain>
    </source>
</reference>
<accession>A0A3M0AAH5</accession>
<gene>
    <name evidence="2" type="ORF">DFR27_1019</name>
</gene>
<keyword evidence="1" id="KW-0732">Signal</keyword>
<protein>
    <submittedName>
        <fullName evidence="2">Uncharacterized protein</fullName>
    </submittedName>
</protein>
<comment type="caution">
    <text evidence="2">The sequence shown here is derived from an EMBL/GenBank/DDBJ whole genome shotgun (WGS) entry which is preliminary data.</text>
</comment>
<organism evidence="2 3">
    <name type="scientific">Umboniibacter marinipuniceus</name>
    <dbReference type="NCBI Taxonomy" id="569599"/>
    <lineage>
        <taxon>Bacteria</taxon>
        <taxon>Pseudomonadati</taxon>
        <taxon>Pseudomonadota</taxon>
        <taxon>Gammaproteobacteria</taxon>
        <taxon>Cellvibrionales</taxon>
        <taxon>Cellvibrionaceae</taxon>
        <taxon>Umboniibacter</taxon>
    </lineage>
</organism>